<dbReference type="Proteomes" id="UP000240569">
    <property type="component" value="Unassembled WGS sequence"/>
</dbReference>
<dbReference type="AlphaFoldDB" id="A0A2R6AFE7"/>
<dbReference type="InterPro" id="IPR027417">
    <property type="entry name" value="P-loop_NTPase"/>
</dbReference>
<dbReference type="Gene3D" id="3.40.50.300">
    <property type="entry name" value="P-loop containing nucleotide triphosphate hydrolases"/>
    <property type="match status" value="1"/>
</dbReference>
<sequence length="77" mass="9014">MSSELGQEIKYAVLMAKKDSLIKRDSQRENKMGERVLQVYEELKQVDAKHVIYTDELTIEQVANEILTQERFKLSRA</sequence>
<dbReference type="EMBL" id="NEXD01000046">
    <property type="protein sequence ID" value="PSN85101.1"/>
    <property type="molecule type" value="Genomic_DNA"/>
</dbReference>
<organism evidence="1 2">
    <name type="scientific">Candidatus Marsarchaeota G1 archaeon BE_D</name>
    <dbReference type="NCBI Taxonomy" id="1978156"/>
    <lineage>
        <taxon>Archaea</taxon>
        <taxon>Candidatus Marsarchaeota</taxon>
        <taxon>Candidatus Marsarchaeota group 1</taxon>
    </lineage>
</organism>
<name>A0A2R6AFE7_9ARCH</name>
<evidence type="ECO:0000313" key="2">
    <source>
        <dbReference type="Proteomes" id="UP000240569"/>
    </source>
</evidence>
<evidence type="ECO:0000313" key="1">
    <source>
        <dbReference type="EMBL" id="PSN85101.1"/>
    </source>
</evidence>
<proteinExistence type="predicted"/>
<gene>
    <name evidence="1" type="ORF">B9Q02_07705</name>
</gene>
<accession>A0A2R6AFE7</accession>
<reference evidence="1 2" key="1">
    <citation type="submission" date="2017-04" db="EMBL/GenBank/DDBJ databases">
        <title>Novel microbial lineages endemic to geothermal iron-oxide mats fill important gaps in the evolutionary history of Archaea.</title>
        <authorList>
            <person name="Jay Z.J."/>
            <person name="Beam J.P."/>
            <person name="Dlakic M."/>
            <person name="Rusch D.B."/>
            <person name="Kozubal M.A."/>
            <person name="Inskeep W.P."/>
        </authorList>
    </citation>
    <scope>NUCLEOTIDE SEQUENCE [LARGE SCALE GENOMIC DNA]</scope>
    <source>
        <strain evidence="1">BE_D</strain>
    </source>
</reference>
<protein>
    <submittedName>
        <fullName evidence="1">Uncharacterized protein</fullName>
    </submittedName>
</protein>
<comment type="caution">
    <text evidence="1">The sequence shown here is derived from an EMBL/GenBank/DDBJ whole genome shotgun (WGS) entry which is preliminary data.</text>
</comment>